<protein>
    <submittedName>
        <fullName evidence="1">Spermatogenesis-associated protein 20</fullName>
    </submittedName>
</protein>
<gene>
    <name evidence="1" type="ORF">STAS_34173</name>
</gene>
<reference evidence="2" key="1">
    <citation type="journal article" date="2019" name="Curr. Biol.">
        <title>Genome Sequence of Striga asiatica Provides Insight into the Evolution of Plant Parasitism.</title>
        <authorList>
            <person name="Yoshida S."/>
            <person name="Kim S."/>
            <person name="Wafula E.K."/>
            <person name="Tanskanen J."/>
            <person name="Kim Y.M."/>
            <person name="Honaas L."/>
            <person name="Yang Z."/>
            <person name="Spallek T."/>
            <person name="Conn C.E."/>
            <person name="Ichihashi Y."/>
            <person name="Cheong K."/>
            <person name="Cui S."/>
            <person name="Der J.P."/>
            <person name="Gundlach H."/>
            <person name="Jiao Y."/>
            <person name="Hori C."/>
            <person name="Ishida J.K."/>
            <person name="Kasahara H."/>
            <person name="Kiba T."/>
            <person name="Kim M.S."/>
            <person name="Koo N."/>
            <person name="Laohavisit A."/>
            <person name="Lee Y.H."/>
            <person name="Lumba S."/>
            <person name="McCourt P."/>
            <person name="Mortimer J.C."/>
            <person name="Mutuku J.M."/>
            <person name="Nomura T."/>
            <person name="Sasaki-Sekimoto Y."/>
            <person name="Seto Y."/>
            <person name="Wang Y."/>
            <person name="Wakatake T."/>
            <person name="Sakakibara H."/>
            <person name="Demura T."/>
            <person name="Yamaguchi S."/>
            <person name="Yoneyama K."/>
            <person name="Manabe R.I."/>
            <person name="Nelson D.C."/>
            <person name="Schulman A.H."/>
            <person name="Timko M.P."/>
            <person name="dePamphilis C.W."/>
            <person name="Choi D."/>
            <person name="Shirasu K."/>
        </authorList>
    </citation>
    <scope>NUCLEOTIDE SEQUENCE [LARGE SCALE GENOMIC DNA]</scope>
    <source>
        <strain evidence="2">cv. UVA1</strain>
    </source>
</reference>
<name>A0A5A7RGY5_STRAF</name>
<evidence type="ECO:0000313" key="2">
    <source>
        <dbReference type="Proteomes" id="UP000325081"/>
    </source>
</evidence>
<comment type="caution">
    <text evidence="1">The sequence shown here is derived from an EMBL/GenBank/DDBJ whole genome shotgun (WGS) entry which is preliminary data.</text>
</comment>
<dbReference type="EMBL" id="BKCP01012736">
    <property type="protein sequence ID" value="GER56444.1"/>
    <property type="molecule type" value="Genomic_DNA"/>
</dbReference>
<proteinExistence type="predicted"/>
<dbReference type="Proteomes" id="UP000325081">
    <property type="component" value="Unassembled WGS sequence"/>
</dbReference>
<accession>A0A5A7RGY5</accession>
<dbReference type="AlphaFoldDB" id="A0A5A7RGY5"/>
<sequence>MFIPDTLGDAHQRALIAICLYPGVYLVQEQAFRKDAVVADWKLSSEQSKISEEDLLLGLRSWLGQGVAEGWEKVTIELHDKALLKRLSVPSSFSFCVLFRPMWSCRGTSLSVLFILCGLWAGVACCNPMVA</sequence>
<organism evidence="1 2">
    <name type="scientific">Striga asiatica</name>
    <name type="common">Asiatic witchweed</name>
    <name type="synonym">Buchnera asiatica</name>
    <dbReference type="NCBI Taxonomy" id="4170"/>
    <lineage>
        <taxon>Eukaryota</taxon>
        <taxon>Viridiplantae</taxon>
        <taxon>Streptophyta</taxon>
        <taxon>Embryophyta</taxon>
        <taxon>Tracheophyta</taxon>
        <taxon>Spermatophyta</taxon>
        <taxon>Magnoliopsida</taxon>
        <taxon>eudicotyledons</taxon>
        <taxon>Gunneridae</taxon>
        <taxon>Pentapetalae</taxon>
        <taxon>asterids</taxon>
        <taxon>lamiids</taxon>
        <taxon>Lamiales</taxon>
        <taxon>Orobanchaceae</taxon>
        <taxon>Buchnereae</taxon>
        <taxon>Striga</taxon>
    </lineage>
</organism>
<evidence type="ECO:0000313" key="1">
    <source>
        <dbReference type="EMBL" id="GER56444.1"/>
    </source>
</evidence>
<keyword evidence="2" id="KW-1185">Reference proteome</keyword>